<evidence type="ECO:0000259" key="3">
    <source>
        <dbReference type="PROSITE" id="PS50206"/>
    </source>
</evidence>
<dbReference type="GO" id="GO:0005829">
    <property type="term" value="C:cytosol"/>
    <property type="evidence" value="ECO:0007669"/>
    <property type="project" value="TreeGrafter"/>
</dbReference>
<dbReference type="Proteomes" id="UP000017842">
    <property type="component" value="Unassembled WGS sequence"/>
</dbReference>
<dbReference type="PATRIC" id="fig|1116472.3.peg.3058"/>
<dbReference type="OrthoDB" id="9814704at2"/>
<protein>
    <submittedName>
        <fullName evidence="4">Putative transcriptional regulator, Crp/Fnr family</fullName>
    </submittedName>
</protein>
<reference evidence="4 5" key="1">
    <citation type="journal article" date="2013" name="Genome Announc.">
        <title>Draft Genome Sequence of the Methanotrophic Gammaproteobacterium Methyloglobulus morosus DSM 22980 Strain KoM1.</title>
        <authorList>
            <person name="Poehlein A."/>
            <person name="Deutzmann J.S."/>
            <person name="Daniel R."/>
            <person name="Simeonova D.D."/>
        </authorList>
    </citation>
    <scope>NUCLEOTIDE SEQUENCE [LARGE SCALE GENOMIC DNA]</scope>
    <source>
        <strain evidence="4 5">KoM1</strain>
    </source>
</reference>
<comment type="caution">
    <text evidence="4">The sequence shown here is derived from an EMBL/GenBank/DDBJ whole genome shotgun (WGS) entry which is preliminary data.</text>
</comment>
<feature type="domain" description="Rhodanese" evidence="3">
    <location>
        <begin position="265"/>
        <end position="351"/>
    </location>
</feature>
<evidence type="ECO:0000313" key="5">
    <source>
        <dbReference type="Proteomes" id="UP000017842"/>
    </source>
</evidence>
<name>V5DU74_9GAMM</name>
<dbReference type="eggNOG" id="COG0664">
    <property type="taxonomic scope" value="Bacteria"/>
</dbReference>
<dbReference type="InterPro" id="IPR014710">
    <property type="entry name" value="RmlC-like_jellyroll"/>
</dbReference>
<keyword evidence="1" id="KW-0175">Coiled coil</keyword>
<dbReference type="EMBL" id="AYLO01000109">
    <property type="protein sequence ID" value="ESS70976.1"/>
    <property type="molecule type" value="Genomic_DNA"/>
</dbReference>
<dbReference type="PROSITE" id="PS50042">
    <property type="entry name" value="CNMP_BINDING_3"/>
    <property type="match status" value="2"/>
</dbReference>
<dbReference type="PROSITE" id="PS50206">
    <property type="entry name" value="RHODANESE_3"/>
    <property type="match status" value="1"/>
</dbReference>
<dbReference type="SMART" id="SM00450">
    <property type="entry name" value="RHOD"/>
    <property type="match status" value="1"/>
</dbReference>
<dbReference type="PANTHER" id="PTHR24567">
    <property type="entry name" value="CRP FAMILY TRANSCRIPTIONAL REGULATORY PROTEIN"/>
    <property type="match status" value="1"/>
</dbReference>
<dbReference type="Gene3D" id="2.60.120.10">
    <property type="entry name" value="Jelly Rolls"/>
    <property type="match status" value="2"/>
</dbReference>
<dbReference type="InterPro" id="IPR000595">
    <property type="entry name" value="cNMP-bd_dom"/>
</dbReference>
<dbReference type="STRING" id="1116472.MGMO_116c00060"/>
<dbReference type="SUPFAM" id="SSF51206">
    <property type="entry name" value="cAMP-binding domain-like"/>
    <property type="match status" value="2"/>
</dbReference>
<organism evidence="4 5">
    <name type="scientific">Methyloglobulus morosus KoM1</name>
    <dbReference type="NCBI Taxonomy" id="1116472"/>
    <lineage>
        <taxon>Bacteria</taxon>
        <taxon>Pseudomonadati</taxon>
        <taxon>Pseudomonadota</taxon>
        <taxon>Gammaproteobacteria</taxon>
        <taxon>Methylococcales</taxon>
        <taxon>Methylococcaceae</taxon>
        <taxon>Methyloglobulus</taxon>
    </lineage>
</organism>
<dbReference type="SMART" id="SM00100">
    <property type="entry name" value="cNMP"/>
    <property type="match status" value="1"/>
</dbReference>
<dbReference type="eggNOG" id="COG0607">
    <property type="taxonomic scope" value="Bacteria"/>
</dbReference>
<feature type="domain" description="Cyclic nucleotide-binding" evidence="2">
    <location>
        <begin position="147"/>
        <end position="244"/>
    </location>
</feature>
<sequence length="444" mass="49126">MAVQSNSDESRILRRFYPLATFPSEAFKELCANVTVEQIQDAALFKKGDTNADLVYLLDGSVSLQSEGLVVEVIDSESESAKFALAHQLPRKIDAIANGVVRIVRLDAHTVNNPPPAVFREDQGYTVIEESAEDSDDWMTAVLRLPLFQALPPANLQKILISLKTTQFAEGEVIIAKGSEVEYFYIIKKGQCLLSRKPLDGHSEIKLGAGESFGEEYLITDKPAQETITALSDVSLIQLEKKHFLTQIKAPTLTFISHEAMPDAVKNGAVLLDVRLPHLYENSNLDSSANIPLSSLRMRIAEIPKDKQVIVVCGNGKESEAGAFLLLKNKFNATVLKEGVGIEEEEGETDIADVGDNQQDTLQASPHDSDNISKEISESTALNPETEIKLLKAENERLIQLNCDLEKRNATLQAEKDQAENQCEVLTQQIERLKGILNRFTKRQ</sequence>
<dbReference type="PANTHER" id="PTHR24567:SF26">
    <property type="entry name" value="REGULATORY PROTEIN YEIL"/>
    <property type="match status" value="1"/>
</dbReference>
<dbReference type="InterPro" id="IPR036873">
    <property type="entry name" value="Rhodanese-like_dom_sf"/>
</dbReference>
<evidence type="ECO:0000313" key="4">
    <source>
        <dbReference type="EMBL" id="ESS70976.1"/>
    </source>
</evidence>
<dbReference type="InterPro" id="IPR050397">
    <property type="entry name" value="Env_Response_Regulators"/>
</dbReference>
<dbReference type="Pfam" id="PF00581">
    <property type="entry name" value="Rhodanese"/>
    <property type="match status" value="1"/>
</dbReference>
<dbReference type="GO" id="GO:0003700">
    <property type="term" value="F:DNA-binding transcription factor activity"/>
    <property type="evidence" value="ECO:0007669"/>
    <property type="project" value="TreeGrafter"/>
</dbReference>
<dbReference type="Pfam" id="PF00027">
    <property type="entry name" value="cNMP_binding"/>
    <property type="match status" value="1"/>
</dbReference>
<dbReference type="AlphaFoldDB" id="V5DU74"/>
<dbReference type="InterPro" id="IPR001763">
    <property type="entry name" value="Rhodanese-like_dom"/>
</dbReference>
<accession>V5DU74</accession>
<dbReference type="CDD" id="cd00038">
    <property type="entry name" value="CAP_ED"/>
    <property type="match status" value="1"/>
</dbReference>
<gene>
    <name evidence="4" type="ORF">MGMO_116c00060</name>
</gene>
<feature type="domain" description="Cyclic nucleotide-binding" evidence="2">
    <location>
        <begin position="44"/>
        <end position="107"/>
    </location>
</feature>
<evidence type="ECO:0000259" key="2">
    <source>
        <dbReference type="PROSITE" id="PS50042"/>
    </source>
</evidence>
<dbReference type="InterPro" id="IPR018490">
    <property type="entry name" value="cNMP-bd_dom_sf"/>
</dbReference>
<dbReference type="SUPFAM" id="SSF52821">
    <property type="entry name" value="Rhodanese/Cell cycle control phosphatase"/>
    <property type="match status" value="1"/>
</dbReference>
<keyword evidence="5" id="KW-1185">Reference proteome</keyword>
<dbReference type="Gene3D" id="3.40.250.10">
    <property type="entry name" value="Rhodanese-like domain"/>
    <property type="match status" value="1"/>
</dbReference>
<proteinExistence type="predicted"/>
<evidence type="ECO:0000256" key="1">
    <source>
        <dbReference type="SAM" id="Coils"/>
    </source>
</evidence>
<feature type="coiled-coil region" evidence="1">
    <location>
        <begin position="402"/>
        <end position="443"/>
    </location>
</feature>
<dbReference type="RefSeq" id="WP_023495719.1">
    <property type="nucleotide sequence ID" value="NZ_AYLO01000109.1"/>
</dbReference>